<dbReference type="Pfam" id="PF20833">
    <property type="entry name" value="RNase_E_G_Thio"/>
    <property type="match status" value="1"/>
</dbReference>
<dbReference type="PANTHER" id="PTHR30001">
    <property type="entry name" value="RIBONUCLEASE"/>
    <property type="match status" value="1"/>
</dbReference>
<comment type="subunit">
    <text evidence="8">Homotetramer formed by a dimer of dimers.</text>
</comment>
<feature type="region of interest" description="Required for zinc-mediated homotetramerization and catalytic activity" evidence="8">
    <location>
        <begin position="700"/>
        <end position="703"/>
    </location>
</feature>
<keyword evidence="6 8" id="KW-0460">Magnesium</keyword>
<feature type="compositionally biased region" description="Low complexity" evidence="9">
    <location>
        <begin position="221"/>
        <end position="236"/>
    </location>
</feature>
<evidence type="ECO:0000313" key="12">
    <source>
        <dbReference type="EMBL" id="ADM10011.1"/>
    </source>
</evidence>
<dbReference type="eggNOG" id="COG1530">
    <property type="taxonomic scope" value="Bacteria"/>
</dbReference>
<dbReference type="NCBIfam" id="TIGR00757">
    <property type="entry name" value="RNaseEG"/>
    <property type="match status" value="1"/>
</dbReference>
<keyword evidence="1 8" id="KW-0963">Cytoplasm</keyword>
<feature type="compositionally biased region" description="Polar residues" evidence="9">
    <location>
        <begin position="352"/>
        <end position="361"/>
    </location>
</feature>
<evidence type="ECO:0000256" key="3">
    <source>
        <dbReference type="ARBA" id="ARBA00022723"/>
    </source>
</evidence>
<keyword evidence="8" id="KW-0997">Cell inner membrane</keyword>
<dbReference type="GO" id="GO:0000287">
    <property type="term" value="F:magnesium ion binding"/>
    <property type="evidence" value="ECO:0007669"/>
    <property type="project" value="UniProtKB-UniRule"/>
</dbReference>
<evidence type="ECO:0000256" key="8">
    <source>
        <dbReference type="HAMAP-Rule" id="MF_00970"/>
    </source>
</evidence>
<comment type="catalytic activity">
    <reaction evidence="8">
        <text>Endonucleolytic cleavage of single-stranded RNA in A- and U-rich regions.</text>
        <dbReference type="EC" id="3.1.26.12"/>
    </reaction>
</comment>
<dbReference type="HAMAP" id="MF_00970">
    <property type="entry name" value="RNase_E"/>
    <property type="match status" value="1"/>
</dbReference>
<protein>
    <recommendedName>
        <fullName evidence="8">Ribonuclease E</fullName>
        <shortName evidence="8">RNase E</shortName>
        <ecNumber evidence="8">3.1.26.12</ecNumber>
    </recommendedName>
</protein>
<comment type="cofactor">
    <cofactor evidence="8">
        <name>Mg(2+)</name>
        <dbReference type="ChEBI" id="CHEBI:18420"/>
    </cofactor>
    <text evidence="8">Binds 1 Mg(2+) ion per subunit.</text>
</comment>
<keyword evidence="8" id="KW-0698">rRNA processing</keyword>
<dbReference type="EMBL" id="CP002156">
    <property type="protein sequence ID" value="ADM10011.1"/>
    <property type="molecule type" value="Genomic_DNA"/>
</dbReference>
<dbReference type="EC" id="3.1.26.12" evidence="8"/>
<dbReference type="SUPFAM" id="SSF50249">
    <property type="entry name" value="Nucleic acid-binding proteins"/>
    <property type="match status" value="1"/>
</dbReference>
<feature type="binding site" evidence="8">
    <location>
        <position position="599"/>
    </location>
    <ligand>
        <name>Mg(2+)</name>
        <dbReference type="ChEBI" id="CHEBI:18420"/>
        <note>catalytic</note>
    </ligand>
</feature>
<evidence type="ECO:0000256" key="9">
    <source>
        <dbReference type="SAM" id="MobiDB-lite"/>
    </source>
</evidence>
<dbReference type="GO" id="GO:0019843">
    <property type="term" value="F:rRNA binding"/>
    <property type="evidence" value="ECO:0007669"/>
    <property type="project" value="UniProtKB-KW"/>
</dbReference>
<dbReference type="InterPro" id="IPR004659">
    <property type="entry name" value="RNase_E/G"/>
</dbReference>
<feature type="binding site" evidence="8">
    <location>
        <position position="700"/>
    </location>
    <ligand>
        <name>Zn(2+)</name>
        <dbReference type="ChEBI" id="CHEBI:29105"/>
        <note>ligand shared between dimeric partners</note>
    </ligand>
</feature>
<dbReference type="InterPro" id="IPR048583">
    <property type="entry name" value="RNase_E_G_thioredoxin-like"/>
</dbReference>
<accession>E0TDU5</accession>
<dbReference type="Pfam" id="PF10150">
    <property type="entry name" value="RNase_E_G"/>
    <property type="match status" value="1"/>
</dbReference>
<dbReference type="RefSeq" id="WP_013300985.1">
    <property type="nucleotide sequence ID" value="NC_014414.1"/>
</dbReference>
<comment type="cofactor">
    <cofactor evidence="8">
        <name>Zn(2+)</name>
        <dbReference type="ChEBI" id="CHEBI:29105"/>
    </cofactor>
    <text evidence="8">Binds 2 Zn(2+) ions per homotetramer.</text>
</comment>
<evidence type="ECO:0000256" key="6">
    <source>
        <dbReference type="ARBA" id="ARBA00022842"/>
    </source>
</evidence>
<keyword evidence="8" id="KW-0472">Membrane</keyword>
<keyword evidence="4 8" id="KW-0255">Endonuclease</keyword>
<dbReference type="STRING" id="314260.PB2503_09794"/>
<dbReference type="InterPro" id="IPR028878">
    <property type="entry name" value="RNase_E"/>
</dbReference>
<comment type="similarity">
    <text evidence="8">Belongs to the RNase E/G family. RNase E subfamily.</text>
</comment>
<name>E0TDU5_PARBH</name>
<dbReference type="Gene3D" id="2.40.50.140">
    <property type="entry name" value="Nucleic acid-binding proteins"/>
    <property type="match status" value="2"/>
</dbReference>
<dbReference type="AlphaFoldDB" id="E0TDU5"/>
<dbReference type="GO" id="GO:0008995">
    <property type="term" value="F:ribonuclease E activity"/>
    <property type="evidence" value="ECO:0007669"/>
    <property type="project" value="UniProtKB-EC"/>
</dbReference>
<dbReference type="InterPro" id="IPR019307">
    <property type="entry name" value="RNA-bd_AU-1/RNase_E/G"/>
</dbReference>
<keyword evidence="8" id="KW-0699">rRNA-binding</keyword>
<dbReference type="Proteomes" id="UP000001302">
    <property type="component" value="Chromosome"/>
</dbReference>
<feature type="compositionally biased region" description="Low complexity" evidence="9">
    <location>
        <begin position="907"/>
        <end position="916"/>
    </location>
</feature>
<feature type="compositionally biased region" description="Basic and acidic residues" evidence="9">
    <location>
        <begin position="831"/>
        <end position="840"/>
    </location>
</feature>
<reference evidence="13" key="1">
    <citation type="submission" date="2010-08" db="EMBL/GenBank/DDBJ databases">
        <title>Genome sequence of Parvularcula bermudensis HTCC2503.</title>
        <authorList>
            <person name="Kang D.-M."/>
            <person name="Oh H.-M."/>
            <person name="Cho J.-C."/>
        </authorList>
    </citation>
    <scope>NUCLEOTIDE SEQUENCE [LARGE SCALE GENOMIC DNA]</scope>
    <source>
        <strain evidence="13">ATCC BAA-594 / HTCC2503 / KCTC 12087</strain>
    </source>
</reference>
<evidence type="ECO:0000256" key="1">
    <source>
        <dbReference type="ARBA" id="ARBA00022490"/>
    </source>
</evidence>
<dbReference type="GO" id="GO:0008270">
    <property type="term" value="F:zinc ion binding"/>
    <property type="evidence" value="ECO:0007669"/>
    <property type="project" value="UniProtKB-UniRule"/>
</dbReference>
<feature type="compositionally biased region" description="Basic residues" evidence="9">
    <location>
        <begin position="850"/>
        <end position="860"/>
    </location>
</feature>
<keyword evidence="8" id="KW-1003">Cell membrane</keyword>
<dbReference type="eggNOG" id="COG5373">
    <property type="taxonomic scope" value="Bacteria"/>
</dbReference>
<feature type="compositionally biased region" description="Polar residues" evidence="9">
    <location>
        <begin position="245"/>
        <end position="270"/>
    </location>
</feature>
<evidence type="ECO:0000313" key="13">
    <source>
        <dbReference type="Proteomes" id="UP000001302"/>
    </source>
</evidence>
<gene>
    <name evidence="8" type="primary">rne</name>
    <name evidence="12" type="ordered locus">PB2503_09794</name>
</gene>
<dbReference type="GO" id="GO:0009898">
    <property type="term" value="C:cytoplasmic side of plasma membrane"/>
    <property type="evidence" value="ECO:0007669"/>
    <property type="project" value="UniProtKB-UniRule"/>
</dbReference>
<dbReference type="GO" id="GO:0008033">
    <property type="term" value="P:tRNA processing"/>
    <property type="evidence" value="ECO:0007669"/>
    <property type="project" value="UniProtKB-UniRule"/>
</dbReference>
<keyword evidence="13" id="KW-1185">Reference proteome</keyword>
<feature type="compositionally biased region" description="Acidic residues" evidence="9">
    <location>
        <begin position="139"/>
        <end position="148"/>
    </location>
</feature>
<feature type="compositionally biased region" description="Low complexity" evidence="9">
    <location>
        <begin position="797"/>
        <end position="806"/>
    </location>
</feature>
<feature type="region of interest" description="Disordered" evidence="9">
    <location>
        <begin position="117"/>
        <end position="370"/>
    </location>
</feature>
<evidence type="ECO:0000256" key="5">
    <source>
        <dbReference type="ARBA" id="ARBA00022801"/>
    </source>
</evidence>
<dbReference type="GO" id="GO:0006402">
    <property type="term" value="P:mRNA catabolic process"/>
    <property type="evidence" value="ECO:0007669"/>
    <property type="project" value="UniProtKB-UniRule"/>
</dbReference>
<feature type="binding site" evidence="8">
    <location>
        <position position="703"/>
    </location>
    <ligand>
        <name>Zn(2+)</name>
        <dbReference type="ChEBI" id="CHEBI:29105"/>
        <note>ligand shared between dimeric partners</note>
    </ligand>
</feature>
<dbReference type="PANTHER" id="PTHR30001:SF1">
    <property type="entry name" value="RIBONUCLEASE E_G-LIKE PROTEIN, CHLOROPLASTIC"/>
    <property type="match status" value="1"/>
</dbReference>
<evidence type="ECO:0000256" key="4">
    <source>
        <dbReference type="ARBA" id="ARBA00022759"/>
    </source>
</evidence>
<feature type="compositionally biased region" description="Basic and acidic residues" evidence="9">
    <location>
        <begin position="861"/>
        <end position="873"/>
    </location>
</feature>
<keyword evidence="7 8" id="KW-0694">RNA-binding</keyword>
<evidence type="ECO:0000259" key="11">
    <source>
        <dbReference type="Pfam" id="PF20833"/>
    </source>
</evidence>
<keyword evidence="8" id="KW-0820">tRNA-binding</keyword>
<comment type="function">
    <text evidence="8">Endoribonuclease that plays a central role in RNA processing and decay. Required for the maturation of 5S and 16S rRNAs and the majority of tRNAs. Also involved in the degradation of most mRNAs.</text>
</comment>
<keyword evidence="5 8" id="KW-0378">Hydrolase</keyword>
<dbReference type="Gene3D" id="3.40.1260.20">
    <property type="entry name" value="Ribonuclease E, catalytic domain"/>
    <property type="match status" value="1"/>
</dbReference>
<dbReference type="HOGENOM" id="CLU_003468_5_0_5"/>
<feature type="domain" description="RNase E/G thioredoxin-like" evidence="11">
    <location>
        <begin position="699"/>
        <end position="781"/>
    </location>
</feature>
<dbReference type="KEGG" id="pbr:PB2503_09794"/>
<evidence type="ECO:0000259" key="10">
    <source>
        <dbReference type="Pfam" id="PF10150"/>
    </source>
</evidence>
<evidence type="ECO:0000256" key="2">
    <source>
        <dbReference type="ARBA" id="ARBA00022722"/>
    </source>
</evidence>
<dbReference type="InterPro" id="IPR012340">
    <property type="entry name" value="NA-bd_OB-fold"/>
</dbReference>
<feature type="compositionally biased region" description="Polar residues" evidence="9">
    <location>
        <begin position="206"/>
        <end position="220"/>
    </location>
</feature>
<feature type="domain" description="RNA-binding protein AU-1/Ribonuclease E/G" evidence="10">
    <location>
        <begin position="417"/>
        <end position="687"/>
    </location>
</feature>
<feature type="region of interest" description="Disordered" evidence="9">
    <location>
        <begin position="790"/>
        <end position="1038"/>
    </location>
</feature>
<keyword evidence="8" id="KW-0819">tRNA processing</keyword>
<feature type="binding site" evidence="8">
    <location>
        <position position="642"/>
    </location>
    <ligand>
        <name>Mg(2+)</name>
        <dbReference type="ChEBI" id="CHEBI:18420"/>
        <note>catalytic</note>
    </ligand>
</feature>
<sequence>MTKKMMIDARHPEETRVAVLSNGKVEDFDFESLSRKPLRGNIYLARVTRVEPSLQAAFIEYGGNRHGFLAFGEIHSDYYQIPVADREVLRAAEALEAELAAKLADFDQAGVVDIEDEGDVVDTQGDLESEDGTSSTSAADDDDGDSGDDGNRSSGRGRRRRRGRRRGRGASKADGSHAANDEDGEGSAGSSADEAKKADTADEPAQTQDSPSSEKTTASTADQAEGEAAAAPAPQDDQGDRAEATNETGSQEETGNKSVPLSAKTDSSVTAPLPDDAENEAGSADITDGLADSEVLSDEALADAEKSDPPLADDGNAPRAEKTDQPVADGESAPSDDEESAAEEPKGKANDTAPSPASEQAQIAALQKRYDEARRERDRLLRNYRIQEVIKRRQVMLVQVVKEERGNKGAALTTFLSLAGRYGVLMPNNARGGGVSRKISNQSDRRRLRKAMAELNVPAGQGLIIRTAGAKRTKAEIKRDYDYLARLWDTIRSQTLQSVAPCLIYEEASLIKRAIRDLYDKDTAEILVEGEDGYREAKDFMKMLMPSHAKNVQPYREQEPLFLHYGVERQLDEMYQPVVTLKSGGYLVIQQTEALISIDVNSGKSTKERNVEATALKTNSEAAVEVARQCRLRDLAGLIVVDFIDMDENRNNRTVEKKFKEALKSDRARIQVGSISTFGLLEMSRQRRRSGIVDGTTRTCPTCDGAGAVRSVEMAALRILRAIEEKAASDKAASVTASAALDVSLYILNQKRDWLNQIEATYGCRITVEGDSDKNGDQYELTVSGRLKEEETLRQGSSAAAVDASSLLENDEQQDDGDTPKEAAASDSDDPEQKSQKADDETAEGGDGKPKKRRRRRRKRNADSAETKGETESRAPSQPTENETKDEQIEAGAAEPNAGSVKDQSPQQGAAEEQAGTQVDGQTAAKDKDSEAAPKPARRRRKPAQPAAETDSGPSDTEKDSPSPQQAAPRAKATETADQEAGQSSPPKTDAPADKAQPSEPPRAAETIHAPLEDSAQGEDKPAPKRGGWWQRAFGNKT</sequence>
<dbReference type="GO" id="GO:0005737">
    <property type="term" value="C:cytoplasm"/>
    <property type="evidence" value="ECO:0007669"/>
    <property type="project" value="UniProtKB-SubCell"/>
</dbReference>
<feature type="compositionally biased region" description="Basic residues" evidence="9">
    <location>
        <begin position="155"/>
        <end position="169"/>
    </location>
</feature>
<keyword evidence="3 8" id="KW-0479">Metal-binding</keyword>
<feature type="compositionally biased region" description="Acidic residues" evidence="9">
    <location>
        <begin position="117"/>
        <end position="131"/>
    </location>
</feature>
<dbReference type="OrthoDB" id="9804278at2"/>
<keyword evidence="2 8" id="KW-0540">Nuclease</keyword>
<reference evidence="12 13" key="2">
    <citation type="journal article" date="2011" name="J. Bacteriol.">
        <title>Complete genome sequence of strain HTCC2503T of Parvularcula bermudensis, the type species of the order "Parvularculales" in the class Alphaproteobacteria.</title>
        <authorList>
            <person name="Oh H.M."/>
            <person name="Kang I."/>
            <person name="Vergin K.L."/>
            <person name="Kang D."/>
            <person name="Rhee K.H."/>
            <person name="Giovannoni S.J."/>
            <person name="Cho J.C."/>
        </authorList>
    </citation>
    <scope>NUCLEOTIDE SEQUENCE [LARGE SCALE GENOMIC DNA]</scope>
    <source>
        <strain evidence="13">ATCC BAA-594 / HTCC2503 / KCTC 12087</strain>
    </source>
</reference>
<evidence type="ECO:0000256" key="7">
    <source>
        <dbReference type="ARBA" id="ARBA00022884"/>
    </source>
</evidence>
<organism evidence="12 13">
    <name type="scientific">Parvularcula bermudensis (strain ATCC BAA-594 / HTCC2503 / KCTC 12087)</name>
    <dbReference type="NCBI Taxonomy" id="314260"/>
    <lineage>
        <taxon>Bacteria</taxon>
        <taxon>Pseudomonadati</taxon>
        <taxon>Pseudomonadota</taxon>
        <taxon>Alphaproteobacteria</taxon>
        <taxon>Parvularculales</taxon>
        <taxon>Parvularculaceae</taxon>
        <taxon>Parvularcula</taxon>
    </lineage>
</organism>
<comment type="subcellular location">
    <subcellularLocation>
        <location evidence="8">Cytoplasm</location>
    </subcellularLocation>
    <subcellularLocation>
        <location evidence="8">Cell inner membrane</location>
        <topology evidence="8">Peripheral membrane protein</topology>
        <orientation evidence="8">Cytoplasmic side</orientation>
    </subcellularLocation>
</comment>
<proteinExistence type="inferred from homology"/>
<dbReference type="GO" id="GO:0000049">
    <property type="term" value="F:tRNA binding"/>
    <property type="evidence" value="ECO:0007669"/>
    <property type="project" value="UniProtKB-KW"/>
</dbReference>
<dbReference type="GO" id="GO:0006364">
    <property type="term" value="P:rRNA processing"/>
    <property type="evidence" value="ECO:0007669"/>
    <property type="project" value="UniProtKB-UniRule"/>
</dbReference>
<keyword evidence="8" id="KW-0862">Zinc</keyword>